<dbReference type="AlphaFoldDB" id="A0AAV5T031"/>
<dbReference type="Pfam" id="PF25359">
    <property type="entry name" value="PH_met_RdRP"/>
    <property type="match status" value="1"/>
</dbReference>
<evidence type="ECO:0000256" key="1">
    <source>
        <dbReference type="SAM" id="MobiDB-lite"/>
    </source>
</evidence>
<protein>
    <recommendedName>
        <fullName evidence="2">PH-like domain-containing protein</fullName>
    </recommendedName>
</protein>
<reference evidence="3" key="1">
    <citation type="submission" date="2023-10" db="EMBL/GenBank/DDBJ databases">
        <title>Genome assembly of Pristionchus species.</title>
        <authorList>
            <person name="Yoshida K."/>
            <person name="Sommer R.J."/>
        </authorList>
    </citation>
    <scope>NUCLEOTIDE SEQUENCE</scope>
    <source>
        <strain evidence="3">RS0144</strain>
    </source>
</reference>
<feature type="domain" description="PH-like" evidence="2">
    <location>
        <begin position="6"/>
        <end position="208"/>
    </location>
</feature>
<feature type="non-terminal residue" evidence="3">
    <location>
        <position position="289"/>
    </location>
</feature>
<organism evidence="3 4">
    <name type="scientific">Pristionchus entomophagus</name>
    <dbReference type="NCBI Taxonomy" id="358040"/>
    <lineage>
        <taxon>Eukaryota</taxon>
        <taxon>Metazoa</taxon>
        <taxon>Ecdysozoa</taxon>
        <taxon>Nematoda</taxon>
        <taxon>Chromadorea</taxon>
        <taxon>Rhabditida</taxon>
        <taxon>Rhabditina</taxon>
        <taxon>Diplogasteromorpha</taxon>
        <taxon>Diplogasteroidea</taxon>
        <taxon>Neodiplogasteridae</taxon>
        <taxon>Pristionchus</taxon>
    </lineage>
</organism>
<dbReference type="EMBL" id="BTSX01000002">
    <property type="protein sequence ID" value="GMS85710.1"/>
    <property type="molecule type" value="Genomic_DNA"/>
</dbReference>
<dbReference type="Proteomes" id="UP001432027">
    <property type="component" value="Unassembled WGS sequence"/>
</dbReference>
<feature type="region of interest" description="Disordered" evidence="1">
    <location>
        <begin position="94"/>
        <end position="124"/>
    </location>
</feature>
<sequence>QGYDFFKDIEASFEYDRRQITLFFHNREPHPDAHLDDADYEEFIANYKLTINMSAIRKFGLDQVTLKNGQIRRSLILHIDHSPQIQVKLRNVDNDGKAHGIGQPDQSSNGHSPQMTTPGRTNGYSQRRELKFGLFEHRQFICRGRYPGEISHRMALHESKILILEFDDEGIKEILEPPSSQVDHLIFDILSRLRHKTEKAVEFTAYDQVEMLEGEIRVYDDDGRYQFKKVHPYDVDTDVDNHVYKLIQDASIRLVDRSGNNQVIPRFHNTQHILLRAFKLRALLEGILM</sequence>
<name>A0AAV5T031_9BILA</name>
<accession>A0AAV5T031</accession>
<feature type="compositionally biased region" description="Polar residues" evidence="1">
    <location>
        <begin position="104"/>
        <end position="124"/>
    </location>
</feature>
<evidence type="ECO:0000313" key="4">
    <source>
        <dbReference type="Proteomes" id="UP001432027"/>
    </source>
</evidence>
<comment type="caution">
    <text evidence="3">The sequence shown here is derived from an EMBL/GenBank/DDBJ whole genome shotgun (WGS) entry which is preliminary data.</text>
</comment>
<gene>
    <name evidence="3" type="ORF">PENTCL1PPCAC_7885</name>
</gene>
<proteinExistence type="predicted"/>
<evidence type="ECO:0000259" key="2">
    <source>
        <dbReference type="Pfam" id="PF25359"/>
    </source>
</evidence>
<feature type="non-terminal residue" evidence="3">
    <location>
        <position position="1"/>
    </location>
</feature>
<evidence type="ECO:0000313" key="3">
    <source>
        <dbReference type="EMBL" id="GMS85710.1"/>
    </source>
</evidence>
<keyword evidence="4" id="KW-1185">Reference proteome</keyword>
<dbReference type="InterPro" id="IPR057493">
    <property type="entry name" value="PH_RdRP-assoc"/>
</dbReference>